<reference evidence="2 3" key="1">
    <citation type="submission" date="2019-05" db="EMBL/GenBank/DDBJ databases">
        <title>Chryseobacterium sp. isolated from King George Island, maritime Antarctica.</title>
        <authorList>
            <person name="Peng X."/>
        </authorList>
    </citation>
    <scope>NUCLEOTIDE SEQUENCE [LARGE SCALE GENOMIC DNA]</scope>
    <source>
        <strain evidence="2 3">7-3A</strain>
    </source>
</reference>
<sequence length="225" mass="26147">MEKFVSWLGQNTKIKTSKSYAQGVEKFAERQNLSKIFEANSSQLDGLLNTFDENTIFEKNDKSHLKRFIESKGLDPNEYSIFDRKENEKKSKKTEKTAINDITEHFTKEGYEVNNVETDNCGWDLEAIKGNENLLLEVKGLSGKFYTINLSENEYKKLKELDKKNQKNYRICIVTNCKSAKSKRVKLFLKYDGSEFLSDINTPIKKEEIISVRLRSDSSKKRLKN</sequence>
<name>A0A7M2Y4I0_9FLAO</name>
<accession>A0A7M2Y4I0</accession>
<keyword evidence="3" id="KW-1185">Reference proteome</keyword>
<protein>
    <submittedName>
        <fullName evidence="2">DUF3883 domain-containing protein</fullName>
    </submittedName>
</protein>
<dbReference type="Pfam" id="PF13020">
    <property type="entry name" value="NOV_C"/>
    <property type="match status" value="1"/>
</dbReference>
<proteinExistence type="predicted"/>
<dbReference type="AlphaFoldDB" id="A0A7M2Y4I0"/>
<evidence type="ECO:0000259" key="1">
    <source>
        <dbReference type="Pfam" id="PF13020"/>
    </source>
</evidence>
<gene>
    <name evidence="2" type="ORF">Q73A0000_01605</name>
</gene>
<dbReference type="EMBL" id="CP040442">
    <property type="protein sequence ID" value="QOW09138.1"/>
    <property type="molecule type" value="Genomic_DNA"/>
</dbReference>
<evidence type="ECO:0000313" key="2">
    <source>
        <dbReference type="EMBL" id="QOW09138.1"/>
    </source>
</evidence>
<feature type="domain" description="Protein NO VEIN C-terminal" evidence="1">
    <location>
        <begin position="95"/>
        <end position="181"/>
    </location>
</feature>
<dbReference type="InterPro" id="IPR024975">
    <property type="entry name" value="NOV_C"/>
</dbReference>
<evidence type="ECO:0000313" key="3">
    <source>
        <dbReference type="Proteomes" id="UP000594195"/>
    </source>
</evidence>
<dbReference type="Proteomes" id="UP000594195">
    <property type="component" value="Chromosome"/>
</dbReference>
<organism evidence="2 3">
    <name type="scientific">Kaistella flava</name>
    <name type="common">ex Peng et al. 2021</name>
    <dbReference type="NCBI Taxonomy" id="2038776"/>
    <lineage>
        <taxon>Bacteria</taxon>
        <taxon>Pseudomonadati</taxon>
        <taxon>Bacteroidota</taxon>
        <taxon>Flavobacteriia</taxon>
        <taxon>Flavobacteriales</taxon>
        <taxon>Weeksellaceae</taxon>
        <taxon>Chryseobacterium group</taxon>
        <taxon>Kaistella</taxon>
    </lineage>
</organism>
<dbReference type="KEGG" id="kfa:Q73A0000_01605"/>
<dbReference type="RefSeq" id="WP_193812348.1">
    <property type="nucleotide sequence ID" value="NZ_CP040442.1"/>
</dbReference>